<dbReference type="OrthoDB" id="8766450at2"/>
<dbReference type="AlphaFoldDB" id="A0A506Q0X3"/>
<dbReference type="PROSITE" id="PS00041">
    <property type="entry name" value="HTH_ARAC_FAMILY_1"/>
    <property type="match status" value="1"/>
</dbReference>
<dbReference type="Gene3D" id="3.40.50.2300">
    <property type="match status" value="2"/>
</dbReference>
<comment type="caution">
    <text evidence="5">The sequence shown here is derived from an EMBL/GenBank/DDBJ whole genome shotgun (WGS) entry which is preliminary data.</text>
</comment>
<organism evidence="5 6">
    <name type="scientific">Pantoea deleyi</name>
    <dbReference type="NCBI Taxonomy" id="470932"/>
    <lineage>
        <taxon>Bacteria</taxon>
        <taxon>Pseudomonadati</taxon>
        <taxon>Pseudomonadota</taxon>
        <taxon>Gammaproteobacteria</taxon>
        <taxon>Enterobacterales</taxon>
        <taxon>Erwiniaceae</taxon>
        <taxon>Pantoea</taxon>
    </lineage>
</organism>
<gene>
    <name evidence="5" type="ORF">FJW01_14735</name>
</gene>
<dbReference type="InterPro" id="IPR009057">
    <property type="entry name" value="Homeodomain-like_sf"/>
</dbReference>
<dbReference type="EMBL" id="VHJA01000061">
    <property type="protein sequence ID" value="TPV39773.1"/>
    <property type="molecule type" value="Genomic_DNA"/>
</dbReference>
<dbReference type="SUPFAM" id="SSF53822">
    <property type="entry name" value="Periplasmic binding protein-like I"/>
    <property type="match status" value="1"/>
</dbReference>
<keyword evidence="2" id="KW-0238">DNA-binding</keyword>
<dbReference type="SUPFAM" id="SSF46689">
    <property type="entry name" value="Homeodomain-like"/>
    <property type="match status" value="1"/>
</dbReference>
<dbReference type="Gene3D" id="1.10.10.60">
    <property type="entry name" value="Homeodomain-like"/>
    <property type="match status" value="1"/>
</dbReference>
<dbReference type="Pfam" id="PF22177">
    <property type="entry name" value="PBP1_XylR"/>
    <property type="match status" value="1"/>
</dbReference>
<name>A0A506Q0X3_9GAMM</name>
<dbReference type="InterPro" id="IPR018060">
    <property type="entry name" value="HTH_AraC"/>
</dbReference>
<evidence type="ECO:0000256" key="2">
    <source>
        <dbReference type="ARBA" id="ARBA00023125"/>
    </source>
</evidence>
<dbReference type="InterPro" id="IPR028082">
    <property type="entry name" value="Peripla_BP_I"/>
</dbReference>
<evidence type="ECO:0000259" key="4">
    <source>
        <dbReference type="PROSITE" id="PS01124"/>
    </source>
</evidence>
<keyword evidence="6" id="KW-1185">Reference proteome</keyword>
<dbReference type="PANTHER" id="PTHR30146">
    <property type="entry name" value="LACI-RELATED TRANSCRIPTIONAL REPRESSOR"/>
    <property type="match status" value="1"/>
</dbReference>
<reference evidence="5 6" key="1">
    <citation type="submission" date="2019-06" db="EMBL/GenBank/DDBJ databases">
        <title>Taxogenomics and systematics of the genus Pantoea.</title>
        <authorList>
            <person name="Tambong J.T."/>
        </authorList>
    </citation>
    <scope>NUCLEOTIDE SEQUENCE [LARGE SCALE GENOMIC DNA]</scope>
    <source>
        <strain evidence="5 6">LMG 24200</strain>
    </source>
</reference>
<dbReference type="GO" id="GO:0003700">
    <property type="term" value="F:DNA-binding transcription factor activity"/>
    <property type="evidence" value="ECO:0007669"/>
    <property type="project" value="InterPro"/>
</dbReference>
<keyword evidence="3" id="KW-0804">Transcription</keyword>
<evidence type="ECO:0000313" key="5">
    <source>
        <dbReference type="EMBL" id="TPV39773.1"/>
    </source>
</evidence>
<dbReference type="InterPro" id="IPR018062">
    <property type="entry name" value="HTH_AraC-typ_CS"/>
</dbReference>
<evidence type="ECO:0000313" key="6">
    <source>
        <dbReference type="Proteomes" id="UP000317747"/>
    </source>
</evidence>
<dbReference type="Pfam" id="PF12833">
    <property type="entry name" value="HTH_18"/>
    <property type="match status" value="1"/>
</dbReference>
<evidence type="ECO:0000256" key="1">
    <source>
        <dbReference type="ARBA" id="ARBA00023015"/>
    </source>
</evidence>
<dbReference type="SMART" id="SM00342">
    <property type="entry name" value="HTH_ARAC"/>
    <property type="match status" value="1"/>
</dbReference>
<dbReference type="InterPro" id="IPR046335">
    <property type="entry name" value="LacI/GalR-like_sensor"/>
</dbReference>
<dbReference type="PROSITE" id="PS01124">
    <property type="entry name" value="HTH_ARAC_FAMILY_2"/>
    <property type="match status" value="1"/>
</dbReference>
<dbReference type="CDD" id="cd01543">
    <property type="entry name" value="PBP1_XylR"/>
    <property type="match status" value="1"/>
</dbReference>
<dbReference type="Pfam" id="PF13377">
    <property type="entry name" value="Peripla_BP_3"/>
    <property type="match status" value="1"/>
</dbReference>
<dbReference type="Proteomes" id="UP000317747">
    <property type="component" value="Unassembled WGS sequence"/>
</dbReference>
<feature type="domain" description="HTH araC/xylS-type" evidence="4">
    <location>
        <begin position="287"/>
        <end position="385"/>
    </location>
</feature>
<dbReference type="RefSeq" id="WP_128085245.1">
    <property type="nucleotide sequence ID" value="NZ_CP071405.1"/>
</dbReference>
<evidence type="ECO:0000256" key="3">
    <source>
        <dbReference type="ARBA" id="ARBA00023163"/>
    </source>
</evidence>
<dbReference type="PANTHER" id="PTHR30146:SF24">
    <property type="entry name" value="XYLOSE OPERON REGULATORY PROTEIN"/>
    <property type="match status" value="1"/>
</dbReference>
<keyword evidence="1" id="KW-0805">Transcription regulation</keyword>
<protein>
    <submittedName>
        <fullName evidence="5">Helix-turn-helix domain-containing protein</fullName>
    </submittedName>
</protein>
<sequence>MEKTFHIALLFNANKAYDRQIIEGVGKYLQRSRALWDVYIADDFRSNIDSINGWNVDGVIADCDVLAVEQELNKLTMPVVGIGGSYSSGKAFPNLHYVATDNYSLVATALEHLINKGMEHFALYSFPACPDKRWATERENAFAAILQQKDRTGLIYRGHDITIDNWQTAQNQLADWVTSLPEGTGIVAVTDSRARHLLQICENIGIPVPEKLAIIGIDNEELTQHLSGISLSSVVHGAIKMGSCAAEILHKLLKGESLPLQRVVVPPLKLVERRSSNYRSIVDPYVIRAMNFIRDNACKGIKAEQVISFTGISRTSLEIRFKAHLGATIHTVIHNEKIEHARNLLITTDLPMKEISLIAGYPSVQYFYLVFRKTYNLTPKAYRSRYQEQNRAS</sequence>
<dbReference type="InterPro" id="IPR054031">
    <property type="entry name" value="XylR_PBP1"/>
</dbReference>
<proteinExistence type="predicted"/>
<dbReference type="GO" id="GO:0000976">
    <property type="term" value="F:transcription cis-regulatory region binding"/>
    <property type="evidence" value="ECO:0007669"/>
    <property type="project" value="TreeGrafter"/>
</dbReference>
<accession>A0A506Q0X3</accession>